<proteinExistence type="predicted"/>
<evidence type="ECO:0000313" key="2">
    <source>
        <dbReference type="Proteomes" id="UP001054837"/>
    </source>
</evidence>
<organism evidence="1 2">
    <name type="scientific">Caerostris darwini</name>
    <dbReference type="NCBI Taxonomy" id="1538125"/>
    <lineage>
        <taxon>Eukaryota</taxon>
        <taxon>Metazoa</taxon>
        <taxon>Ecdysozoa</taxon>
        <taxon>Arthropoda</taxon>
        <taxon>Chelicerata</taxon>
        <taxon>Arachnida</taxon>
        <taxon>Araneae</taxon>
        <taxon>Araneomorphae</taxon>
        <taxon>Entelegynae</taxon>
        <taxon>Araneoidea</taxon>
        <taxon>Araneidae</taxon>
        <taxon>Caerostris</taxon>
    </lineage>
</organism>
<protein>
    <submittedName>
        <fullName evidence="1">Uncharacterized protein</fullName>
    </submittedName>
</protein>
<accession>A0AAV4VKU8</accession>
<keyword evidence="2" id="KW-1185">Reference proteome</keyword>
<reference evidence="1 2" key="1">
    <citation type="submission" date="2021-06" db="EMBL/GenBank/DDBJ databases">
        <title>Caerostris darwini draft genome.</title>
        <authorList>
            <person name="Kono N."/>
            <person name="Arakawa K."/>
        </authorList>
    </citation>
    <scope>NUCLEOTIDE SEQUENCE [LARGE SCALE GENOMIC DNA]</scope>
</reference>
<dbReference type="Proteomes" id="UP001054837">
    <property type="component" value="Unassembled WGS sequence"/>
</dbReference>
<dbReference type="AlphaFoldDB" id="A0AAV4VKU8"/>
<evidence type="ECO:0000313" key="1">
    <source>
        <dbReference type="EMBL" id="GIY70972.1"/>
    </source>
</evidence>
<sequence length="314" mass="35682">MDLLRCEMCSSSVTNFFNHRCLYHEYSYQATGFENPDSIFGNNPQEIPATISHSAEGADYNSSKFTNRISTLQSSTFSQSTDQERHWDVNSTTGTDVRNASNNAVQNENSDYFNSSQGSLISVAQNFETSACTSGVQNLKMPFFNAVYTNELNPVQQPDFKISRFQEKEYDAVAIARKSNRTEKNKSCASHLNSASLNVQHHGNRYREKKSRKKIHPCHKIAEVCNESSAVELQKIRKPICKGMSYAFTTNILIKLLVSKTPILFSETTIKKSLQLFRIQRQELTLILWRFRIEPPLSNLPPFLKVPTRNAIGM</sequence>
<gene>
    <name evidence="1" type="ORF">CDAR_532491</name>
</gene>
<dbReference type="EMBL" id="BPLQ01013256">
    <property type="protein sequence ID" value="GIY70972.1"/>
    <property type="molecule type" value="Genomic_DNA"/>
</dbReference>
<name>A0AAV4VKU8_9ARAC</name>
<comment type="caution">
    <text evidence="1">The sequence shown here is derived from an EMBL/GenBank/DDBJ whole genome shotgun (WGS) entry which is preliminary data.</text>
</comment>